<keyword evidence="3" id="KW-1185">Reference proteome</keyword>
<comment type="caution">
    <text evidence="2">The sequence shown here is derived from an EMBL/GenBank/DDBJ whole genome shotgun (WGS) entry which is preliminary data.</text>
</comment>
<sequence length="216" mass="21784">MNDTASTSPGRPFRFRLHRWRRLLAASAAAAAATGALLVLRPPPAPTVEVLVAARDLSGLSPLAADDAVVREVPEALAPEGALSPEHPVAGASLRSPVRAGEILTEVRLADPPAAGYGADLVAVPVRLADPGAAALLRPGSRIDVLAAADPLADGFAAREPAPARTVVADRPVVAVPDTDGADGGTGALVVLAVTEAEARSLAGHTADRLSIAIRG</sequence>
<dbReference type="PATRIC" id="fig|665004.4.peg.794"/>
<dbReference type="OrthoDB" id="4808509at2"/>
<organism evidence="2 3">
    <name type="scientific">Thermobifida cellulosilytica TB100</name>
    <dbReference type="NCBI Taxonomy" id="665004"/>
    <lineage>
        <taxon>Bacteria</taxon>
        <taxon>Bacillati</taxon>
        <taxon>Actinomycetota</taxon>
        <taxon>Actinomycetes</taxon>
        <taxon>Streptosporangiales</taxon>
        <taxon>Nocardiopsidaceae</taxon>
        <taxon>Thermobifida</taxon>
    </lineage>
</organism>
<evidence type="ECO:0000313" key="2">
    <source>
        <dbReference type="EMBL" id="KUP97607.1"/>
    </source>
</evidence>
<evidence type="ECO:0000313" key="3">
    <source>
        <dbReference type="Proteomes" id="UP000074382"/>
    </source>
</evidence>
<dbReference type="CDD" id="cd11614">
    <property type="entry name" value="SAF_CpaB_FlgA_like"/>
    <property type="match status" value="1"/>
</dbReference>
<protein>
    <submittedName>
        <fullName evidence="2">SAF domain-containing protein</fullName>
    </submittedName>
</protein>
<dbReference type="InterPro" id="IPR013974">
    <property type="entry name" value="SAF"/>
</dbReference>
<gene>
    <name evidence="2" type="ORF">AC529_05995</name>
</gene>
<accession>A0A147KJZ0</accession>
<dbReference type="SMART" id="SM00858">
    <property type="entry name" value="SAF"/>
    <property type="match status" value="1"/>
</dbReference>
<dbReference type="AlphaFoldDB" id="A0A147KJZ0"/>
<dbReference type="Proteomes" id="UP000074382">
    <property type="component" value="Unassembled WGS sequence"/>
</dbReference>
<proteinExistence type="predicted"/>
<name>A0A147KJZ0_THECS</name>
<dbReference type="EMBL" id="LGEM01000022">
    <property type="protein sequence ID" value="KUP97607.1"/>
    <property type="molecule type" value="Genomic_DNA"/>
</dbReference>
<feature type="domain" description="SAF" evidence="1">
    <location>
        <begin position="48"/>
        <end position="110"/>
    </location>
</feature>
<dbReference type="RefSeq" id="WP_068753478.1">
    <property type="nucleotide sequence ID" value="NZ_KQ950180.1"/>
</dbReference>
<dbReference type="Pfam" id="PF08666">
    <property type="entry name" value="SAF"/>
    <property type="match status" value="1"/>
</dbReference>
<evidence type="ECO:0000259" key="1">
    <source>
        <dbReference type="SMART" id="SM00858"/>
    </source>
</evidence>
<reference evidence="3" key="1">
    <citation type="journal article" date="2017" name="Acta Aliment.">
        <title>Plant polysaccharide degrading enzyme system of Thermpbifida cellulosilytica TB100 revealed by de novo genome project data.</title>
        <authorList>
            <person name="Toth A."/>
            <person name="Baka E."/>
            <person name="Luzics S."/>
            <person name="Bata-Vidacs I."/>
            <person name="Nagy I."/>
            <person name="Balint B."/>
            <person name="Herceg R."/>
            <person name="Olasz F."/>
            <person name="Wilk T."/>
            <person name="Nagy T."/>
            <person name="Kriszt B."/>
            <person name="Nagy I."/>
            <person name="Kukolya J."/>
        </authorList>
    </citation>
    <scope>NUCLEOTIDE SEQUENCE [LARGE SCALE GENOMIC DNA]</scope>
    <source>
        <strain evidence="3">TB100</strain>
    </source>
</reference>
<dbReference type="STRING" id="665004.AC529_05995"/>